<reference evidence="3 4" key="1">
    <citation type="submission" date="2016-04" db="EMBL/GenBank/DDBJ databases">
        <title>ATOL: Assembling a taxonomically balanced genome-scale reconstruction of the evolutionary history of the Enterobacteriaceae.</title>
        <authorList>
            <person name="Plunkett G.III."/>
            <person name="Neeno-Eckwall E.C."/>
            <person name="Glasner J.D."/>
            <person name="Perna N.T."/>
        </authorList>
    </citation>
    <scope>NUCLEOTIDE SEQUENCE [LARGE SCALE GENOMIC DNA]</scope>
    <source>
        <strain evidence="3 4">ATCC 51607</strain>
    </source>
</reference>
<dbReference type="SMART" id="SM00421">
    <property type="entry name" value="HTH_LUXR"/>
    <property type="match status" value="1"/>
</dbReference>
<dbReference type="GO" id="GO:0006355">
    <property type="term" value="P:regulation of DNA-templated transcription"/>
    <property type="evidence" value="ECO:0007669"/>
    <property type="project" value="InterPro"/>
</dbReference>
<feature type="domain" description="HTH luxR-type" evidence="2">
    <location>
        <begin position="130"/>
        <end position="195"/>
    </location>
</feature>
<dbReference type="GO" id="GO:0003677">
    <property type="term" value="F:DNA binding"/>
    <property type="evidence" value="ECO:0007669"/>
    <property type="project" value="UniProtKB-KW"/>
</dbReference>
<dbReference type="PROSITE" id="PS50043">
    <property type="entry name" value="HTH_LUXR_2"/>
    <property type="match status" value="1"/>
</dbReference>
<dbReference type="CDD" id="cd06170">
    <property type="entry name" value="LuxR_C_like"/>
    <property type="match status" value="1"/>
</dbReference>
<protein>
    <recommendedName>
        <fullName evidence="2">HTH luxR-type domain-containing protein</fullName>
    </recommendedName>
</protein>
<comment type="caution">
    <text evidence="3">The sequence shown here is derived from an EMBL/GenBank/DDBJ whole genome shotgun (WGS) entry which is preliminary data.</text>
</comment>
<dbReference type="SUPFAM" id="SSF46894">
    <property type="entry name" value="C-terminal effector domain of the bipartite response regulators"/>
    <property type="match status" value="1"/>
</dbReference>
<sequence>MNILITDPYEFYRHGLQHFFIDTFYGYISENIFFLTDYDPLSFYQADVTVLTLSPGEHFMCIPELRARQKGIVIGLVDESLEINSILPLCFSDMIIIHRRESLDEIKNKILSAWQKAPQQKIPWCKDFCMSCHRKDFTLRQGMIMSFIYQGMLQSEIAKKLTIAEKTVSTHKCLIMKKFKLRTDRDLIHFLRKLADKNVLPVFPANI</sequence>
<name>A0A1B7HUS2_9ENTR</name>
<dbReference type="InterPro" id="IPR000792">
    <property type="entry name" value="Tscrpt_reg_LuxR_C"/>
</dbReference>
<dbReference type="Pfam" id="PF00196">
    <property type="entry name" value="GerE"/>
    <property type="match status" value="1"/>
</dbReference>
<dbReference type="InterPro" id="IPR036388">
    <property type="entry name" value="WH-like_DNA-bd_sf"/>
</dbReference>
<dbReference type="Proteomes" id="UP000078286">
    <property type="component" value="Unassembled WGS sequence"/>
</dbReference>
<keyword evidence="1" id="KW-0238">DNA-binding</keyword>
<evidence type="ECO:0000313" key="4">
    <source>
        <dbReference type="Proteomes" id="UP000078286"/>
    </source>
</evidence>
<dbReference type="InterPro" id="IPR016032">
    <property type="entry name" value="Sig_transdc_resp-reg_C-effctor"/>
</dbReference>
<dbReference type="Gene3D" id="1.10.10.10">
    <property type="entry name" value="Winged helix-like DNA-binding domain superfamily/Winged helix DNA-binding domain"/>
    <property type="match status" value="1"/>
</dbReference>
<evidence type="ECO:0000313" key="3">
    <source>
        <dbReference type="EMBL" id="OAT19402.1"/>
    </source>
</evidence>
<dbReference type="PATRIC" id="fig|1354255.3.peg.1335"/>
<organism evidence="3 4">
    <name type="scientific">Buttiauxella noackiae ATCC 51607</name>
    <dbReference type="NCBI Taxonomy" id="1354255"/>
    <lineage>
        <taxon>Bacteria</taxon>
        <taxon>Pseudomonadati</taxon>
        <taxon>Pseudomonadota</taxon>
        <taxon>Gammaproteobacteria</taxon>
        <taxon>Enterobacterales</taxon>
        <taxon>Enterobacteriaceae</taxon>
        <taxon>Buttiauxella</taxon>
    </lineage>
</organism>
<keyword evidence="4" id="KW-1185">Reference proteome</keyword>
<proteinExistence type="predicted"/>
<dbReference type="EMBL" id="LXEO01000015">
    <property type="protein sequence ID" value="OAT19402.1"/>
    <property type="molecule type" value="Genomic_DNA"/>
</dbReference>
<gene>
    <name evidence="3" type="ORF">M979_1293</name>
</gene>
<accession>A0A1B7HUS2</accession>
<dbReference type="AlphaFoldDB" id="A0A1B7HUS2"/>
<dbReference type="RefSeq" id="WP_034455577.1">
    <property type="nucleotide sequence ID" value="NZ_LXEO01000015.1"/>
</dbReference>
<dbReference type="PRINTS" id="PR00038">
    <property type="entry name" value="HTHLUXR"/>
</dbReference>
<evidence type="ECO:0000256" key="1">
    <source>
        <dbReference type="ARBA" id="ARBA00023125"/>
    </source>
</evidence>
<evidence type="ECO:0000259" key="2">
    <source>
        <dbReference type="PROSITE" id="PS50043"/>
    </source>
</evidence>